<accession>A0A4V0NG52</accession>
<dbReference type="InterPro" id="IPR036465">
    <property type="entry name" value="vWFA_dom_sf"/>
</dbReference>
<dbReference type="InterPro" id="IPR002035">
    <property type="entry name" value="VWF_A"/>
</dbReference>
<dbReference type="RefSeq" id="WP_129575656.1">
    <property type="nucleotide sequence ID" value="NZ_CP012672.1"/>
</dbReference>
<dbReference type="Pfam" id="PF13519">
    <property type="entry name" value="VWA_2"/>
    <property type="match status" value="1"/>
</dbReference>
<dbReference type="PANTHER" id="PTHR36846">
    <property type="entry name" value="PROTEIN VIAA"/>
    <property type="match status" value="1"/>
</dbReference>
<dbReference type="AlphaFoldDB" id="A0A4V0NG52"/>
<organism evidence="2 3">
    <name type="scientific">Sorangium cellulosum</name>
    <name type="common">Polyangium cellulosum</name>
    <dbReference type="NCBI Taxonomy" id="56"/>
    <lineage>
        <taxon>Bacteria</taxon>
        <taxon>Pseudomonadati</taxon>
        <taxon>Myxococcota</taxon>
        <taxon>Polyangia</taxon>
        <taxon>Polyangiales</taxon>
        <taxon>Polyangiaceae</taxon>
        <taxon>Sorangium</taxon>
    </lineage>
</organism>
<proteinExistence type="predicted"/>
<dbReference type="PANTHER" id="PTHR36846:SF1">
    <property type="entry name" value="PROTEIN VIAA"/>
    <property type="match status" value="1"/>
</dbReference>
<evidence type="ECO:0000313" key="2">
    <source>
        <dbReference type="EMBL" id="AUX31962.1"/>
    </source>
</evidence>
<evidence type="ECO:0000259" key="1">
    <source>
        <dbReference type="SMART" id="SM00327"/>
    </source>
</evidence>
<dbReference type="SMART" id="SM00327">
    <property type="entry name" value="VWA"/>
    <property type="match status" value="1"/>
</dbReference>
<dbReference type="SUPFAM" id="SSF53300">
    <property type="entry name" value="vWA-like"/>
    <property type="match status" value="1"/>
</dbReference>
<sequence>MESDPLAPLADATPELRALAASVGLEPWIGAATLAVARRLCGAPVGDPGPLGALWFAVAGGELRLLEIACQGEPLRAAACAVAWSAHVLRHHGARAPKTIGSHRDAMGKAGGAGDEESEAQALRKQLAVLMGRRLPDGFPLPVSGSLPRERSALSLGARVREQLGADDATAAAAAAARACDEAVLALGALVPGVGWDFATGQLHRTLLARIERLSALLGRLPVLRRVVEELGRLDALQRQARRAERGGREAVAGVRVGGELSDALGCELALLGAPETEDLFFQRLVEHRLVCLELLGTTTETTPADERRGPAIACVDTSGSMQGAPEAVAKALILAVVRQLVPKGRAVQLLLFGGPGEAEPLEIRRGRQGLARLLDFLSMGFHAGTDYDTPLLRALELLKTDAYAKADVLVVTDGLCRASARVAQQVARVKQDAGARVLSVVVGGDPAGVEGFSDQVWLVDPSTPIAGGLDVRHWRGP</sequence>
<protein>
    <recommendedName>
        <fullName evidence="1">VWFA domain-containing protein</fullName>
    </recommendedName>
</protein>
<dbReference type="EMBL" id="CP012672">
    <property type="protein sequence ID" value="AUX31962.1"/>
    <property type="molecule type" value="Genomic_DNA"/>
</dbReference>
<reference evidence="2 3" key="1">
    <citation type="submission" date="2015-09" db="EMBL/GenBank/DDBJ databases">
        <title>Sorangium comparison.</title>
        <authorList>
            <person name="Zaburannyi N."/>
            <person name="Bunk B."/>
            <person name="Overmann J."/>
            <person name="Mueller R."/>
        </authorList>
    </citation>
    <scope>NUCLEOTIDE SEQUENCE [LARGE SCALE GENOMIC DNA]</scope>
    <source>
        <strain evidence="2 3">So ce836</strain>
    </source>
</reference>
<gene>
    <name evidence="2" type="ORF">SOCE836_040980</name>
</gene>
<dbReference type="Proteomes" id="UP000295497">
    <property type="component" value="Chromosome"/>
</dbReference>
<dbReference type="Gene3D" id="3.40.50.410">
    <property type="entry name" value="von Willebrand factor, type A domain"/>
    <property type="match status" value="1"/>
</dbReference>
<feature type="domain" description="VWFA" evidence="1">
    <location>
        <begin position="309"/>
        <end position="475"/>
    </location>
</feature>
<evidence type="ECO:0000313" key="3">
    <source>
        <dbReference type="Proteomes" id="UP000295497"/>
    </source>
</evidence>
<dbReference type="GO" id="GO:0005829">
    <property type="term" value="C:cytosol"/>
    <property type="evidence" value="ECO:0007669"/>
    <property type="project" value="TreeGrafter"/>
</dbReference>
<name>A0A4V0NG52_SORCE</name>